<dbReference type="SUPFAM" id="SSF102114">
    <property type="entry name" value="Radical SAM enzymes"/>
    <property type="match status" value="1"/>
</dbReference>
<dbReference type="CDD" id="cd21109">
    <property type="entry name" value="SPASM"/>
    <property type="match status" value="1"/>
</dbReference>
<evidence type="ECO:0000259" key="8">
    <source>
        <dbReference type="PROSITE" id="PS51918"/>
    </source>
</evidence>
<dbReference type="InterPro" id="IPR000385">
    <property type="entry name" value="MoaA_NifB_PqqE_Fe-S-bd_CS"/>
</dbReference>
<dbReference type="InterPro" id="IPR007197">
    <property type="entry name" value="rSAM"/>
</dbReference>
<dbReference type="Pfam" id="PF13186">
    <property type="entry name" value="SPASM"/>
    <property type="match status" value="1"/>
</dbReference>
<evidence type="ECO:0000256" key="1">
    <source>
        <dbReference type="ARBA" id="ARBA00001966"/>
    </source>
</evidence>
<dbReference type="RefSeq" id="WP_013253153.1">
    <property type="nucleotide sequence ID" value="NC_014364.1"/>
</dbReference>
<dbReference type="GO" id="GO:0051539">
    <property type="term" value="F:4 iron, 4 sulfur cluster binding"/>
    <property type="evidence" value="ECO:0007669"/>
    <property type="project" value="UniProtKB-KW"/>
</dbReference>
<evidence type="ECO:0000313" key="9">
    <source>
        <dbReference type="EMBL" id="ADK79689.1"/>
    </source>
</evidence>
<keyword evidence="3" id="KW-0949">S-adenosyl-L-methionine</keyword>
<dbReference type="eggNOG" id="COG0535">
    <property type="taxonomic scope" value="Bacteria"/>
</dbReference>
<keyword evidence="5" id="KW-0560">Oxidoreductase</keyword>
<dbReference type="AlphaFoldDB" id="E1RBF9"/>
<dbReference type="STRING" id="573413.Spirs_0544"/>
<gene>
    <name evidence="9" type="ordered locus">Spirs_0544</name>
</gene>
<proteinExistence type="predicted"/>
<keyword evidence="4" id="KW-0479">Metal-binding</keyword>
<keyword evidence="2" id="KW-0004">4Fe-4S</keyword>
<keyword evidence="10" id="KW-1185">Reference proteome</keyword>
<dbReference type="Gene3D" id="3.20.20.70">
    <property type="entry name" value="Aldolase class I"/>
    <property type="match status" value="1"/>
</dbReference>
<organism evidence="9 10">
    <name type="scientific">Sediminispirochaeta smaragdinae (strain DSM 11293 / JCM 15392 / SEBR 4228)</name>
    <name type="common">Spirochaeta smaragdinae</name>
    <dbReference type="NCBI Taxonomy" id="573413"/>
    <lineage>
        <taxon>Bacteria</taxon>
        <taxon>Pseudomonadati</taxon>
        <taxon>Spirochaetota</taxon>
        <taxon>Spirochaetia</taxon>
        <taxon>Spirochaetales</taxon>
        <taxon>Spirochaetaceae</taxon>
        <taxon>Sediminispirochaeta</taxon>
    </lineage>
</organism>
<name>E1RBF9_SEDSS</name>
<dbReference type="SFLD" id="SFLDG01387">
    <property type="entry name" value="BtrN-like_SPASM_domain_contain"/>
    <property type="match status" value="1"/>
</dbReference>
<keyword evidence="6" id="KW-0408">Iron</keyword>
<dbReference type="Proteomes" id="UP000002318">
    <property type="component" value="Chromosome"/>
</dbReference>
<dbReference type="EMBL" id="CP002116">
    <property type="protein sequence ID" value="ADK79689.1"/>
    <property type="molecule type" value="Genomic_DNA"/>
</dbReference>
<evidence type="ECO:0000256" key="2">
    <source>
        <dbReference type="ARBA" id="ARBA00022485"/>
    </source>
</evidence>
<reference evidence="9 10" key="1">
    <citation type="journal article" date="2010" name="Stand. Genomic Sci.">
        <title>Complete genome sequence of Spirochaeta smaragdinae type strain (SEBR 4228).</title>
        <authorList>
            <person name="Mavromatis K."/>
            <person name="Yasawong M."/>
            <person name="Chertkov O."/>
            <person name="Lapidus A."/>
            <person name="Lucas S."/>
            <person name="Nolan M."/>
            <person name="Del Rio T.G."/>
            <person name="Tice H."/>
            <person name="Cheng J.F."/>
            <person name="Pitluck S."/>
            <person name="Liolios K."/>
            <person name="Ivanova N."/>
            <person name="Tapia R."/>
            <person name="Han C."/>
            <person name="Bruce D."/>
            <person name="Goodwin L."/>
            <person name="Pati A."/>
            <person name="Chen A."/>
            <person name="Palaniappan K."/>
            <person name="Land M."/>
            <person name="Hauser L."/>
            <person name="Chang Y.J."/>
            <person name="Jeffries C.D."/>
            <person name="Detter J.C."/>
            <person name="Rohde M."/>
            <person name="Brambilla E."/>
            <person name="Spring S."/>
            <person name="Goker M."/>
            <person name="Sikorski J."/>
            <person name="Woyke T."/>
            <person name="Bristow J."/>
            <person name="Eisen J.A."/>
            <person name="Markowitz V."/>
            <person name="Hugenholtz P."/>
            <person name="Klenk H.P."/>
            <person name="Kyrpides N.C."/>
        </authorList>
    </citation>
    <scope>NUCLEOTIDE SEQUENCE [LARGE SCALE GENOMIC DNA]</scope>
    <source>
        <strain evidence="10">DSM 11293 / JCM 15392 / SEBR 4228</strain>
    </source>
</reference>
<keyword evidence="7" id="KW-0411">Iron-sulfur</keyword>
<evidence type="ECO:0000256" key="7">
    <source>
        <dbReference type="ARBA" id="ARBA00023014"/>
    </source>
</evidence>
<dbReference type="PROSITE" id="PS51918">
    <property type="entry name" value="RADICAL_SAM"/>
    <property type="match status" value="1"/>
</dbReference>
<evidence type="ECO:0000256" key="5">
    <source>
        <dbReference type="ARBA" id="ARBA00023002"/>
    </source>
</evidence>
<dbReference type="KEGG" id="ssm:Spirs_0544"/>
<dbReference type="PANTHER" id="PTHR11228">
    <property type="entry name" value="RADICAL SAM DOMAIN PROTEIN"/>
    <property type="match status" value="1"/>
</dbReference>
<accession>E1RBF9</accession>
<evidence type="ECO:0000256" key="3">
    <source>
        <dbReference type="ARBA" id="ARBA00022691"/>
    </source>
</evidence>
<dbReference type="GO" id="GO:0016491">
    <property type="term" value="F:oxidoreductase activity"/>
    <property type="evidence" value="ECO:0007669"/>
    <property type="project" value="UniProtKB-KW"/>
</dbReference>
<dbReference type="InterPro" id="IPR050377">
    <property type="entry name" value="Radical_SAM_PqqE_MftC-like"/>
</dbReference>
<dbReference type="HOGENOM" id="CLU_009273_4_2_12"/>
<evidence type="ECO:0000256" key="4">
    <source>
        <dbReference type="ARBA" id="ARBA00022723"/>
    </source>
</evidence>
<evidence type="ECO:0000256" key="6">
    <source>
        <dbReference type="ARBA" id="ARBA00023004"/>
    </source>
</evidence>
<dbReference type="InterPro" id="IPR023885">
    <property type="entry name" value="4Fe4S-binding_SPASM_dom"/>
</dbReference>
<dbReference type="InterPro" id="IPR034391">
    <property type="entry name" value="AdoMet-like_SPASM_containing"/>
</dbReference>
<dbReference type="CDD" id="cd01335">
    <property type="entry name" value="Radical_SAM"/>
    <property type="match status" value="1"/>
</dbReference>
<feature type="domain" description="Radical SAM core" evidence="8">
    <location>
        <begin position="44"/>
        <end position="273"/>
    </location>
</feature>
<dbReference type="PANTHER" id="PTHR11228:SF7">
    <property type="entry name" value="PQQA PEPTIDE CYCLASE"/>
    <property type="match status" value="1"/>
</dbReference>
<evidence type="ECO:0000313" key="10">
    <source>
        <dbReference type="Proteomes" id="UP000002318"/>
    </source>
</evidence>
<dbReference type="Pfam" id="PF04055">
    <property type="entry name" value="Radical_SAM"/>
    <property type="match status" value="1"/>
</dbReference>
<dbReference type="OrthoDB" id="9808591at2"/>
<dbReference type="SFLD" id="SFLDS00029">
    <property type="entry name" value="Radical_SAM"/>
    <property type="match status" value="1"/>
</dbReference>
<dbReference type="InterPro" id="IPR013785">
    <property type="entry name" value="Aldolase_TIM"/>
</dbReference>
<sequence length="397" mass="45862">MKHNFSVVPEVLLKDPDMAKLLVSGFGRKRKAALVDRRFHPKTSKEMSLLTFRITPLCNLRCVMCNQRGETGVLKGDYAIQEAKKLVPIERYKRLIDEVSPHKPLFYVWGGEPFIYPDIMEFGKYVVEKGNLLSVNTNGTFLKARAEQIVRDRWHALFVSLDGFEDINDTIRGSGSYKKVVEGFAEINKQKKLQGSNRPYMGIVTTISRLNYRYLDKLAEAARDFGIAWHIINLGTYTNSSIIEQHKRFMKEKLDSDIHCLDGFANGYNEGIDGELFAEVLKRVHSMKNGYPIITVPAIKPEKIDTYYTQLEQPVRDQCSIPWFQGNIDYNGDVYFCSDYPDYVLGNIMKEDSFYQIYNNERARRFRHVLKESKKGLMPGCVRCYQNMLFGKKIIGY</sequence>
<dbReference type="PROSITE" id="PS01305">
    <property type="entry name" value="MOAA_NIFB_PQQE"/>
    <property type="match status" value="1"/>
</dbReference>
<dbReference type="GO" id="GO:0046872">
    <property type="term" value="F:metal ion binding"/>
    <property type="evidence" value="ECO:0007669"/>
    <property type="project" value="UniProtKB-KW"/>
</dbReference>
<protein>
    <submittedName>
        <fullName evidence="9">Radical SAM domain protein</fullName>
    </submittedName>
</protein>
<dbReference type="SFLD" id="SFLDG01067">
    <property type="entry name" value="SPASM/twitch_domain_containing"/>
    <property type="match status" value="1"/>
</dbReference>
<dbReference type="InterPro" id="IPR058240">
    <property type="entry name" value="rSAM_sf"/>
</dbReference>
<comment type="cofactor">
    <cofactor evidence="1">
        <name>[4Fe-4S] cluster</name>
        <dbReference type="ChEBI" id="CHEBI:49883"/>
    </cofactor>
</comment>